<comment type="caution">
    <text evidence="1">The sequence shown here is derived from an EMBL/GenBank/DDBJ whole genome shotgun (WGS) entry which is preliminary data.</text>
</comment>
<dbReference type="EMBL" id="BSXV01003117">
    <property type="protein sequence ID" value="GME97593.1"/>
    <property type="molecule type" value="Genomic_DNA"/>
</dbReference>
<organism evidence="1 2">
    <name type="scientific">Candida boidinii</name>
    <name type="common">Yeast</name>
    <dbReference type="NCBI Taxonomy" id="5477"/>
    <lineage>
        <taxon>Eukaryota</taxon>
        <taxon>Fungi</taxon>
        <taxon>Dikarya</taxon>
        <taxon>Ascomycota</taxon>
        <taxon>Saccharomycotina</taxon>
        <taxon>Pichiomycetes</taxon>
        <taxon>Pichiales</taxon>
        <taxon>Pichiaceae</taxon>
        <taxon>Ogataea</taxon>
        <taxon>Ogataea/Candida clade</taxon>
    </lineage>
</organism>
<proteinExistence type="predicted"/>
<evidence type="ECO:0000313" key="2">
    <source>
        <dbReference type="Proteomes" id="UP001165101"/>
    </source>
</evidence>
<gene>
    <name evidence="1" type="ORF">Cboi01_000466000</name>
</gene>
<sequence length="351" mass="37897">MSVDAPLDELQWRSPEWVNMFGLRTDNVLEYFSQSPFFDRASNNQVIKMQSQFTEQNFINKPYDEILVELKKMKGIEFIIALVKEPDFWIIRKQNRLNESVTHTIADYYIIGSSVYMAPLVSSIMSSRLLSSMLSLKKAMNILQNLSTFSPSDGHGYNLGDNNGISGINTNNTSASNTNGTNTNAPTTRQQSSVNLAKLATLNSSSKFSSSTSTVNRTNGTTDNNNNNTDKQSDSNVFNESTSSTNTSDSIPISATHTFNNLLNISIANNIAYLDTTTANDSVTSGGGGGGSGSGGVSGGSLKMEKSTSQSTSTNNNNNNNNSLSSGNSTVNLQSLKSPSNNMLLSSNSRK</sequence>
<protein>
    <submittedName>
        <fullName evidence="1">Unnamed protein product</fullName>
    </submittedName>
</protein>
<reference evidence="1" key="1">
    <citation type="submission" date="2023-04" db="EMBL/GenBank/DDBJ databases">
        <title>Candida boidinii NBRC 1967.</title>
        <authorList>
            <person name="Ichikawa N."/>
            <person name="Sato H."/>
            <person name="Tonouchi N."/>
        </authorList>
    </citation>
    <scope>NUCLEOTIDE SEQUENCE</scope>
    <source>
        <strain evidence="1">NBRC 1967</strain>
    </source>
</reference>
<dbReference type="Proteomes" id="UP001165101">
    <property type="component" value="Unassembled WGS sequence"/>
</dbReference>
<evidence type="ECO:0000313" key="1">
    <source>
        <dbReference type="EMBL" id="GME97593.1"/>
    </source>
</evidence>
<keyword evidence="2" id="KW-1185">Reference proteome</keyword>
<accession>A0ACB5TXQ6</accession>
<name>A0ACB5TXQ6_CANBO</name>